<keyword evidence="2" id="KW-1185">Reference proteome</keyword>
<dbReference type="PANTHER" id="PTHR38767:SF1">
    <property type="entry name" value="DNA POLYMERASE III SUBUNIT CHI"/>
    <property type="match status" value="1"/>
</dbReference>
<dbReference type="PANTHER" id="PTHR38767">
    <property type="entry name" value="DNA POLYMERASE III SUBUNIT CHI"/>
    <property type="match status" value="1"/>
</dbReference>
<dbReference type="InterPro" id="IPR007459">
    <property type="entry name" value="DNA_pol3_chi"/>
</dbReference>
<reference evidence="1 2" key="1">
    <citation type="journal article" date="2023" name="bioRxiv">
        <title>An intranuclear bacterial parasite of deep-sea mussels expresses apoptosis inhibitors acquired from its host.</title>
        <authorList>
            <person name="Gonzalez Porras M.A."/>
            <person name="Assie A."/>
            <person name="Tietjen M."/>
            <person name="Violette M."/>
            <person name="Kleiner M."/>
            <person name="Gruber-Vodicka H."/>
            <person name="Dubilier N."/>
            <person name="Leisch N."/>
        </authorList>
    </citation>
    <scope>NUCLEOTIDE SEQUENCE [LARGE SCALE GENOMIC DNA]</scope>
    <source>
        <strain evidence="1">IAP13</strain>
    </source>
</reference>
<evidence type="ECO:0000313" key="1">
    <source>
        <dbReference type="EMBL" id="MDP0589024.1"/>
    </source>
</evidence>
<dbReference type="EMBL" id="JASXSV010000009">
    <property type="protein sequence ID" value="MDP0589024.1"/>
    <property type="molecule type" value="Genomic_DNA"/>
</dbReference>
<dbReference type="GO" id="GO:0003887">
    <property type="term" value="F:DNA-directed DNA polymerase activity"/>
    <property type="evidence" value="ECO:0007669"/>
    <property type="project" value="UniProtKB-EC"/>
</dbReference>
<organism evidence="1 2">
    <name type="scientific">Candidatus Endonucleibacter bathymodioli</name>
    <dbReference type="NCBI Taxonomy" id="539814"/>
    <lineage>
        <taxon>Bacteria</taxon>
        <taxon>Pseudomonadati</taxon>
        <taxon>Pseudomonadota</taxon>
        <taxon>Gammaproteobacteria</taxon>
        <taxon>Oceanospirillales</taxon>
        <taxon>Endozoicomonadaceae</taxon>
        <taxon>Candidatus Endonucleibacter</taxon>
    </lineage>
</organism>
<accession>A0AA90NR67</accession>
<dbReference type="EC" id="2.7.7.7" evidence="1"/>
<dbReference type="Proteomes" id="UP001178148">
    <property type="component" value="Unassembled WGS sequence"/>
</dbReference>
<gene>
    <name evidence="1" type="ORF">QS748_07450</name>
</gene>
<dbReference type="GO" id="GO:0003677">
    <property type="term" value="F:DNA binding"/>
    <property type="evidence" value="ECO:0007669"/>
    <property type="project" value="InterPro"/>
</dbReference>
<evidence type="ECO:0000313" key="2">
    <source>
        <dbReference type="Proteomes" id="UP001178148"/>
    </source>
</evidence>
<keyword evidence="1" id="KW-0548">Nucleotidyltransferase</keyword>
<sequence>MPQVTFYKLISSDLTPEEFACRLSNKAWHNDWTTHIHTLDEQACQHFDKLLWEWRDYSFIPHLIHHPKDAFVNHGTIVTIGCDNPPQEQQDMLINLAPSLPPFYNQFNKVCEIVANIHDNDSINVSRNKFRQYREAGIKPETYPIGTT</sequence>
<protein>
    <submittedName>
        <fullName evidence="1">DNA polymerase III subunit chi</fullName>
        <ecNumber evidence="1">2.7.7.7</ecNumber>
    </submittedName>
</protein>
<name>A0AA90NR67_9GAMM</name>
<proteinExistence type="predicted"/>
<dbReference type="InterPro" id="IPR036768">
    <property type="entry name" value="PolIII_chi_sf"/>
</dbReference>
<dbReference type="AlphaFoldDB" id="A0AA90NR67"/>
<dbReference type="Gene3D" id="3.40.50.10110">
    <property type="entry name" value="DNA polymerase III subunit chi"/>
    <property type="match status" value="1"/>
</dbReference>
<dbReference type="Pfam" id="PF04364">
    <property type="entry name" value="DNA_pol3_chi"/>
    <property type="match status" value="1"/>
</dbReference>
<comment type="caution">
    <text evidence="1">The sequence shown here is derived from an EMBL/GenBank/DDBJ whole genome shotgun (WGS) entry which is preliminary data.</text>
</comment>
<dbReference type="SUPFAM" id="SSF102400">
    <property type="entry name" value="DNA polymerase III chi subunit"/>
    <property type="match status" value="1"/>
</dbReference>
<keyword evidence="1" id="KW-0808">Transferase</keyword>
<dbReference type="GO" id="GO:0006260">
    <property type="term" value="P:DNA replication"/>
    <property type="evidence" value="ECO:0007669"/>
    <property type="project" value="InterPro"/>
</dbReference>
<dbReference type="GO" id="GO:0032298">
    <property type="term" value="P:positive regulation of DNA-templated DNA replication initiation"/>
    <property type="evidence" value="ECO:0007669"/>
    <property type="project" value="TreeGrafter"/>
</dbReference>